<dbReference type="EMBL" id="BPLQ01000641">
    <property type="protein sequence ID" value="GIX73704.1"/>
    <property type="molecule type" value="Genomic_DNA"/>
</dbReference>
<dbReference type="Proteomes" id="UP001054837">
    <property type="component" value="Unassembled WGS sequence"/>
</dbReference>
<keyword evidence="2" id="KW-1185">Reference proteome</keyword>
<comment type="caution">
    <text evidence="1">The sequence shown here is derived from an EMBL/GenBank/DDBJ whole genome shotgun (WGS) entry which is preliminary data.</text>
</comment>
<protein>
    <submittedName>
        <fullName evidence="1">Uncharacterized protein</fullName>
    </submittedName>
</protein>
<gene>
    <name evidence="1" type="ORF">CDAR_397861</name>
</gene>
<reference evidence="1 2" key="1">
    <citation type="submission" date="2021-06" db="EMBL/GenBank/DDBJ databases">
        <title>Caerostris darwini draft genome.</title>
        <authorList>
            <person name="Kono N."/>
            <person name="Arakawa K."/>
        </authorList>
    </citation>
    <scope>NUCLEOTIDE SEQUENCE [LARGE SCALE GENOMIC DNA]</scope>
</reference>
<dbReference type="AlphaFoldDB" id="A0AAV4MMY8"/>
<evidence type="ECO:0000313" key="1">
    <source>
        <dbReference type="EMBL" id="GIX73704.1"/>
    </source>
</evidence>
<sequence length="128" mass="14759">MHFYHNCASYTKQDSMKCWTSVWSLKVTSLSLAVFFQAAEHPKFTFLHNSEPDTENQPFNGKFGSPFLAIYNRAKCQHTENSIFIGQWLLFQNAHNSILGYLHLLLPPLQTHAQLQERIPPPPCILNQ</sequence>
<organism evidence="1 2">
    <name type="scientific">Caerostris darwini</name>
    <dbReference type="NCBI Taxonomy" id="1538125"/>
    <lineage>
        <taxon>Eukaryota</taxon>
        <taxon>Metazoa</taxon>
        <taxon>Ecdysozoa</taxon>
        <taxon>Arthropoda</taxon>
        <taxon>Chelicerata</taxon>
        <taxon>Arachnida</taxon>
        <taxon>Araneae</taxon>
        <taxon>Araneomorphae</taxon>
        <taxon>Entelegynae</taxon>
        <taxon>Araneoidea</taxon>
        <taxon>Araneidae</taxon>
        <taxon>Caerostris</taxon>
    </lineage>
</organism>
<name>A0AAV4MMY8_9ARAC</name>
<accession>A0AAV4MMY8</accession>
<proteinExistence type="predicted"/>
<evidence type="ECO:0000313" key="2">
    <source>
        <dbReference type="Proteomes" id="UP001054837"/>
    </source>
</evidence>